<dbReference type="Pfam" id="PF03676">
    <property type="entry name" value="PHAF1"/>
    <property type="match status" value="1"/>
</dbReference>
<name>A0AAV7JSQ0_9METZ</name>
<dbReference type="Proteomes" id="UP001165289">
    <property type="component" value="Unassembled WGS sequence"/>
</dbReference>
<dbReference type="InterPro" id="IPR005373">
    <property type="entry name" value="PHAF1"/>
</dbReference>
<evidence type="ECO:0000313" key="3">
    <source>
        <dbReference type="Proteomes" id="UP001165289"/>
    </source>
</evidence>
<comment type="caution">
    <text evidence="2">The sequence shown here is derived from an EMBL/GenBank/DDBJ whole genome shotgun (WGS) entry which is preliminary data.</text>
</comment>
<dbReference type="GO" id="GO:0005802">
    <property type="term" value="C:trans-Golgi network"/>
    <property type="evidence" value="ECO:0007669"/>
    <property type="project" value="TreeGrafter"/>
</dbReference>
<organism evidence="2 3">
    <name type="scientific">Oopsacas minuta</name>
    <dbReference type="NCBI Taxonomy" id="111878"/>
    <lineage>
        <taxon>Eukaryota</taxon>
        <taxon>Metazoa</taxon>
        <taxon>Porifera</taxon>
        <taxon>Hexactinellida</taxon>
        <taxon>Hexasterophora</taxon>
        <taxon>Lyssacinosida</taxon>
        <taxon>Leucopsacidae</taxon>
        <taxon>Oopsacas</taxon>
    </lineage>
</organism>
<accession>A0AAV7JSQ0</accession>
<evidence type="ECO:0000313" key="2">
    <source>
        <dbReference type="EMBL" id="KAI6651559.1"/>
    </source>
</evidence>
<proteinExistence type="inferred from homology"/>
<dbReference type="PANTHER" id="PTHR13465">
    <property type="entry name" value="UPF0183 PROTEIN"/>
    <property type="match status" value="1"/>
</dbReference>
<comment type="similarity">
    <text evidence="1">Belongs to the PHAF1 family.</text>
</comment>
<gene>
    <name evidence="2" type="ORF">LOD99_5167</name>
</gene>
<dbReference type="GO" id="GO:0043001">
    <property type="term" value="P:Golgi to plasma membrane protein transport"/>
    <property type="evidence" value="ECO:0007669"/>
    <property type="project" value="TreeGrafter"/>
</dbReference>
<reference evidence="2 3" key="1">
    <citation type="journal article" date="2023" name="BMC Biol.">
        <title>The compact genome of the sponge Oopsacas minuta (Hexactinellida) is lacking key metazoan core genes.</title>
        <authorList>
            <person name="Santini S."/>
            <person name="Schenkelaars Q."/>
            <person name="Jourda C."/>
            <person name="Duchesne M."/>
            <person name="Belahbib H."/>
            <person name="Rocher C."/>
            <person name="Selva M."/>
            <person name="Riesgo A."/>
            <person name="Vervoort M."/>
            <person name="Leys S.P."/>
            <person name="Kodjabachian L."/>
            <person name="Le Bivic A."/>
            <person name="Borchiellini C."/>
            <person name="Claverie J.M."/>
            <person name="Renard E."/>
        </authorList>
    </citation>
    <scope>NUCLEOTIDE SEQUENCE [LARGE SCALE GENOMIC DNA]</scope>
    <source>
        <strain evidence="2">SPO-2</strain>
    </source>
</reference>
<sequence>MLELSVSPEHSIGTRCWSLILGMPLPQVIHIIRQQVEEIKNVTLVYSDQNPLDKDICLYLSQDGIALVFDCSTQRLRTIEIYDVSKVMLIYSNRTFCSPQIQPTLDLVYQTFGATVPGVYNSDQNLLAINYRGISFHFNLASRLLHSQQFGLESIQVRQSSPSPVVSNISIFSGDNLNTSPVPVIPTKFLSGAVHAARVEALWTKERLQGLAFYLDREYTNITSSISETQAQEVVLKKVLFNDKLQDVLSALGSPSKIFYKDEDKMRIHSMKKTMHTRKQSDFFCNYFSLGVDILCDAKTSRVKKFILHTNFPGHYNFDIYARCPFSIRMTRGGVGQSEGSTLQINPCTRWNEIEGFVGQPREELAILNRGSTNTTNPFSPTFCCGFQDIIFEIMHNQHIGSITLYLSS</sequence>
<dbReference type="PANTHER" id="PTHR13465:SF2">
    <property type="entry name" value="PHAGOSOME ASSEMBLY FACTOR 1"/>
    <property type="match status" value="1"/>
</dbReference>
<dbReference type="InterPro" id="IPR039156">
    <property type="entry name" value="PHAF1/BROMI"/>
</dbReference>
<evidence type="ECO:0000256" key="1">
    <source>
        <dbReference type="ARBA" id="ARBA00024339"/>
    </source>
</evidence>
<dbReference type="AlphaFoldDB" id="A0AAV7JSQ0"/>
<keyword evidence="3" id="KW-1185">Reference proteome</keyword>
<protein>
    <submittedName>
        <fullName evidence="2">Uncharacterized protein</fullName>
    </submittedName>
</protein>
<dbReference type="EMBL" id="JAKMXF010000303">
    <property type="protein sequence ID" value="KAI6651559.1"/>
    <property type="molecule type" value="Genomic_DNA"/>
</dbReference>